<dbReference type="EMBL" id="NXEJ01000011">
    <property type="protein sequence ID" value="POO49150.1"/>
    <property type="molecule type" value="Genomic_DNA"/>
</dbReference>
<organism evidence="1 2">
    <name type="scientific">Agrobacterium rosae</name>
    <dbReference type="NCBI Taxonomy" id="1972867"/>
    <lineage>
        <taxon>Bacteria</taxon>
        <taxon>Pseudomonadati</taxon>
        <taxon>Pseudomonadota</taxon>
        <taxon>Alphaproteobacteria</taxon>
        <taxon>Hyphomicrobiales</taxon>
        <taxon>Rhizobiaceae</taxon>
        <taxon>Rhizobium/Agrobacterium group</taxon>
        <taxon>Agrobacterium</taxon>
    </lineage>
</organism>
<dbReference type="AlphaFoldDB" id="A0AAE5RU35"/>
<gene>
    <name evidence="1" type="ORF">CPJ18_22125</name>
</gene>
<dbReference type="Proteomes" id="UP000237447">
    <property type="component" value="Unassembled WGS sequence"/>
</dbReference>
<protein>
    <submittedName>
        <fullName evidence="1">Uncharacterized protein</fullName>
    </submittedName>
</protein>
<accession>A0AAE5RU35</accession>
<evidence type="ECO:0000313" key="1">
    <source>
        <dbReference type="EMBL" id="POO49150.1"/>
    </source>
</evidence>
<reference evidence="1 2" key="1">
    <citation type="journal article" date="2018" name="Syst. Appl. Microbiol.">
        <title>Agrobacterium rosae sp. nov., isolated from galls on different agricultural crops.</title>
        <authorList>
            <person name="Kuzmanovic N."/>
            <person name="Pulawska J."/>
            <person name="Smalla K."/>
            <person name="Nesme X."/>
        </authorList>
    </citation>
    <scope>NUCLEOTIDE SEQUENCE [LARGE SCALE GENOMIC DNA]</scope>
    <source>
        <strain evidence="1 2">NCPPB 1650</strain>
    </source>
</reference>
<name>A0AAE5RU35_9HYPH</name>
<proteinExistence type="predicted"/>
<evidence type="ECO:0000313" key="2">
    <source>
        <dbReference type="Proteomes" id="UP000237447"/>
    </source>
</evidence>
<comment type="caution">
    <text evidence="1">The sequence shown here is derived from an EMBL/GenBank/DDBJ whole genome shotgun (WGS) entry which is preliminary data.</text>
</comment>
<sequence length="98" mass="10502">MERVYDHTNTRQVTSVLNQVVSQFDNCGSVSLANSTTTTTVSNSKINSQSKIFLQARTTAAATASASTFISAINDGSFVINHASATTARTFDYVVFNV</sequence>